<accession>A0ABT0FPL0</accession>
<keyword evidence="1" id="KW-0812">Transmembrane</keyword>
<dbReference type="RefSeq" id="WP_242380732.1">
    <property type="nucleotide sequence ID" value="NZ_JAKRKC020000001.1"/>
</dbReference>
<evidence type="ECO:0000313" key="2">
    <source>
        <dbReference type="EMBL" id="MCK2214287.1"/>
    </source>
</evidence>
<name>A0ABT0FPL0_9ACTN</name>
<keyword evidence="3" id="KW-1185">Reference proteome</keyword>
<dbReference type="EMBL" id="JAKRKC020000001">
    <property type="protein sequence ID" value="MCK2214287.1"/>
    <property type="molecule type" value="Genomic_DNA"/>
</dbReference>
<protein>
    <recommendedName>
        <fullName evidence="4">DUF3168 domain-containing protein</fullName>
    </recommendedName>
</protein>
<sequence length="148" mass="15458">MPVTNATAAKRALLDALAVLPVLAGVQIAYGYPARDVERELIYGGAGRYSRTLDGMGGGMGGLAYTETVTVDLHIQVRVPGGTVEQAEARTVELGAAVEEYLATHGRLDDLPGLLYAAVTGGELGYALDDDGVTSALQLQVEFTSYPT</sequence>
<organism evidence="2 3">
    <name type="scientific">Actinomadura luzonensis</name>
    <dbReference type="NCBI Taxonomy" id="2805427"/>
    <lineage>
        <taxon>Bacteria</taxon>
        <taxon>Bacillati</taxon>
        <taxon>Actinomycetota</taxon>
        <taxon>Actinomycetes</taxon>
        <taxon>Streptosporangiales</taxon>
        <taxon>Thermomonosporaceae</taxon>
        <taxon>Actinomadura</taxon>
    </lineage>
</organism>
<evidence type="ECO:0008006" key="4">
    <source>
        <dbReference type="Google" id="ProtNLM"/>
    </source>
</evidence>
<evidence type="ECO:0000256" key="1">
    <source>
        <dbReference type="SAM" id="Phobius"/>
    </source>
</evidence>
<reference evidence="2 3" key="1">
    <citation type="submission" date="2022-04" db="EMBL/GenBank/DDBJ databases">
        <title>Genome draft of Actinomadura sp. ATCC 31491.</title>
        <authorList>
            <person name="Shi X."/>
            <person name="Du Y."/>
        </authorList>
    </citation>
    <scope>NUCLEOTIDE SEQUENCE [LARGE SCALE GENOMIC DNA]</scope>
    <source>
        <strain evidence="2 3">ATCC 31491</strain>
    </source>
</reference>
<dbReference type="Proteomes" id="UP001317259">
    <property type="component" value="Unassembled WGS sequence"/>
</dbReference>
<feature type="transmembrane region" description="Helical" evidence="1">
    <location>
        <begin position="12"/>
        <end position="32"/>
    </location>
</feature>
<comment type="caution">
    <text evidence="2">The sequence shown here is derived from an EMBL/GenBank/DDBJ whole genome shotgun (WGS) entry which is preliminary data.</text>
</comment>
<proteinExistence type="predicted"/>
<gene>
    <name evidence="2" type="ORF">MF672_010860</name>
</gene>
<keyword evidence="1" id="KW-1133">Transmembrane helix</keyword>
<keyword evidence="1" id="KW-0472">Membrane</keyword>
<evidence type="ECO:0000313" key="3">
    <source>
        <dbReference type="Proteomes" id="UP001317259"/>
    </source>
</evidence>